<dbReference type="Proteomes" id="UP000739565">
    <property type="component" value="Unassembled WGS sequence"/>
</dbReference>
<dbReference type="AlphaFoldDB" id="A0A953N857"/>
<evidence type="ECO:0000313" key="3">
    <source>
        <dbReference type="EMBL" id="MBZ1350606.1"/>
    </source>
</evidence>
<sequence length="427" mass="47975">MFFYSVRPRLVQSITLFFALAALNQSFNVRAQSTQQSDLRQWRNANTEVGRFPRGHIDLLKAERGRVSAGERDSNLMLGAFKEDPAAPELTEQLARNATLTLHADALASQAISIVERMSRDIQLLGLQQATQRLWIEAVSAKEQLIIRQRFAEAASVSLELAKRMEKIGNWGRNRRIDIEIGYQSARSQLLVAEQTAFNSRQKLFAQIGSELWRLPNTLPKPKDLAGLSELLTPLEQQLTELLARHPQYAILEKDTQYYERVVGPAMLGQWQQEIDKMIGASASWTIGIPTLDRSKILWNHDLEKAIKARSEMLRLRIKTKTDLQQAREHLRATHTQASDILNKLQNLHSAAEEEALTRYNGMFISTWDLIAKAQTKMQSEVAVAQAKQAFWIALVDMQALLAGAPYSSPGNSANSAEVNSPTGKGH</sequence>
<organism evidence="3 4">
    <name type="scientific">Zwartia hollandica</name>
    <dbReference type="NCBI Taxonomy" id="324606"/>
    <lineage>
        <taxon>Bacteria</taxon>
        <taxon>Pseudomonadati</taxon>
        <taxon>Pseudomonadota</taxon>
        <taxon>Betaproteobacteria</taxon>
        <taxon>Burkholderiales</taxon>
        <taxon>Alcaligenaceae</taxon>
        <taxon>Zwartia</taxon>
    </lineage>
</organism>
<comment type="caution">
    <text evidence="3">The sequence shown here is derived from an EMBL/GenBank/DDBJ whole genome shotgun (WGS) entry which is preliminary data.</text>
</comment>
<evidence type="ECO:0000256" key="1">
    <source>
        <dbReference type="SAM" id="MobiDB-lite"/>
    </source>
</evidence>
<accession>A0A953N857</accession>
<name>A0A953N857_9BURK</name>
<evidence type="ECO:0000313" key="4">
    <source>
        <dbReference type="Proteomes" id="UP000739565"/>
    </source>
</evidence>
<dbReference type="EMBL" id="JAHXRI010000006">
    <property type="protein sequence ID" value="MBZ1350606.1"/>
    <property type="molecule type" value="Genomic_DNA"/>
</dbReference>
<proteinExistence type="predicted"/>
<evidence type="ECO:0008006" key="5">
    <source>
        <dbReference type="Google" id="ProtNLM"/>
    </source>
</evidence>
<dbReference type="GO" id="GO:0015562">
    <property type="term" value="F:efflux transmembrane transporter activity"/>
    <property type="evidence" value="ECO:0007669"/>
    <property type="project" value="InterPro"/>
</dbReference>
<feature type="region of interest" description="Disordered" evidence="1">
    <location>
        <begin position="407"/>
        <end position="427"/>
    </location>
</feature>
<keyword evidence="2" id="KW-0732">Signal</keyword>
<feature type="signal peptide" evidence="2">
    <location>
        <begin position="1"/>
        <end position="31"/>
    </location>
</feature>
<dbReference type="RefSeq" id="WP_259660976.1">
    <property type="nucleotide sequence ID" value="NZ_JAHXRI010000006.1"/>
</dbReference>
<keyword evidence="4" id="KW-1185">Reference proteome</keyword>
<protein>
    <recommendedName>
        <fullName evidence="5">Outer membrane efflux protein</fullName>
    </recommendedName>
</protein>
<dbReference type="Gene3D" id="1.20.1600.10">
    <property type="entry name" value="Outer membrane efflux proteins (OEP)"/>
    <property type="match status" value="1"/>
</dbReference>
<dbReference type="SUPFAM" id="SSF56954">
    <property type="entry name" value="Outer membrane efflux proteins (OEP)"/>
    <property type="match status" value="1"/>
</dbReference>
<feature type="compositionally biased region" description="Polar residues" evidence="1">
    <location>
        <begin position="409"/>
        <end position="427"/>
    </location>
</feature>
<reference evidence="3" key="1">
    <citation type="submission" date="2021-07" db="EMBL/GenBank/DDBJ databases">
        <title>New genus and species of the family Alcaligenaceae.</title>
        <authorList>
            <person name="Hahn M.W."/>
        </authorList>
    </citation>
    <scope>NUCLEOTIDE SEQUENCE</scope>
    <source>
        <strain evidence="3">LF4-65</strain>
    </source>
</reference>
<feature type="chain" id="PRO_5038073573" description="Outer membrane efflux protein" evidence="2">
    <location>
        <begin position="32"/>
        <end position="427"/>
    </location>
</feature>
<gene>
    <name evidence="3" type="ORF">KZZ10_08090</name>
</gene>
<evidence type="ECO:0000256" key="2">
    <source>
        <dbReference type="SAM" id="SignalP"/>
    </source>
</evidence>